<name>D5G642_TUBMM</name>
<dbReference type="GeneID" id="9187664"/>
<dbReference type="AlphaFoldDB" id="D5G642"/>
<reference evidence="1 2" key="1">
    <citation type="journal article" date="2010" name="Nature">
        <title>Perigord black truffle genome uncovers evolutionary origins and mechanisms of symbiosis.</title>
        <authorList>
            <person name="Martin F."/>
            <person name="Kohler A."/>
            <person name="Murat C."/>
            <person name="Balestrini R."/>
            <person name="Coutinho P.M."/>
            <person name="Jaillon O."/>
            <person name="Montanini B."/>
            <person name="Morin E."/>
            <person name="Noel B."/>
            <person name="Percudani R."/>
            <person name="Porcel B."/>
            <person name="Rubini A."/>
            <person name="Amicucci A."/>
            <person name="Amselem J."/>
            <person name="Anthouard V."/>
            <person name="Arcioni S."/>
            <person name="Artiguenave F."/>
            <person name="Aury J.M."/>
            <person name="Ballario P."/>
            <person name="Bolchi A."/>
            <person name="Brenna A."/>
            <person name="Brun A."/>
            <person name="Buee M."/>
            <person name="Cantarel B."/>
            <person name="Chevalier G."/>
            <person name="Couloux A."/>
            <person name="Da Silva C."/>
            <person name="Denoeud F."/>
            <person name="Duplessis S."/>
            <person name="Ghignone S."/>
            <person name="Hilselberger B."/>
            <person name="Iotti M."/>
            <person name="Marcais B."/>
            <person name="Mello A."/>
            <person name="Miranda M."/>
            <person name="Pacioni G."/>
            <person name="Quesneville H."/>
            <person name="Riccioni C."/>
            <person name="Ruotolo R."/>
            <person name="Splivallo R."/>
            <person name="Stocchi V."/>
            <person name="Tisserant E."/>
            <person name="Viscomi A.R."/>
            <person name="Zambonelli A."/>
            <person name="Zampieri E."/>
            <person name="Henrissat B."/>
            <person name="Lebrun M.H."/>
            <person name="Paolocci F."/>
            <person name="Bonfante P."/>
            <person name="Ottonello S."/>
            <person name="Wincker P."/>
        </authorList>
    </citation>
    <scope>NUCLEOTIDE SEQUENCE [LARGE SCALE GENOMIC DNA]</scope>
    <source>
        <strain evidence="1 2">Mel28</strain>
    </source>
</reference>
<protein>
    <submittedName>
        <fullName evidence="1">(Perigord truffle) hypothetical protein</fullName>
    </submittedName>
</protein>
<dbReference type="KEGG" id="tml:GSTUM_00001761001"/>
<dbReference type="HOGENOM" id="CLU_2943495_0_0_1"/>
<gene>
    <name evidence="1" type="ORF">GSTUM_00001761001</name>
</gene>
<accession>D5G642</accession>
<keyword evidence="2" id="KW-1185">Reference proteome</keyword>
<evidence type="ECO:0000313" key="1">
    <source>
        <dbReference type="EMBL" id="CAZ79985.1"/>
    </source>
</evidence>
<sequence length="60" mass="6437">MKLVGLIRGPFSSHEGAIARYHSLSPYGTRHILPPKLSLLAPSPSCRPGRGRTSSFGSFS</sequence>
<dbReference type="EMBL" id="FN430007">
    <property type="protein sequence ID" value="CAZ79985.1"/>
    <property type="molecule type" value="Genomic_DNA"/>
</dbReference>
<dbReference type="RefSeq" id="XP_002835828.1">
    <property type="nucleotide sequence ID" value="XM_002835782.1"/>
</dbReference>
<proteinExistence type="predicted"/>
<dbReference type="Proteomes" id="UP000006911">
    <property type="component" value="Unassembled WGS sequence"/>
</dbReference>
<dbReference type="InParanoid" id="D5G642"/>
<evidence type="ECO:0000313" key="2">
    <source>
        <dbReference type="Proteomes" id="UP000006911"/>
    </source>
</evidence>
<organism evidence="1 2">
    <name type="scientific">Tuber melanosporum (strain Mel28)</name>
    <name type="common">Perigord black truffle</name>
    <dbReference type="NCBI Taxonomy" id="656061"/>
    <lineage>
        <taxon>Eukaryota</taxon>
        <taxon>Fungi</taxon>
        <taxon>Dikarya</taxon>
        <taxon>Ascomycota</taxon>
        <taxon>Pezizomycotina</taxon>
        <taxon>Pezizomycetes</taxon>
        <taxon>Pezizales</taxon>
        <taxon>Tuberaceae</taxon>
        <taxon>Tuber</taxon>
    </lineage>
</organism>